<proteinExistence type="predicted"/>
<accession>A0A0F9JXI4</accession>
<dbReference type="EMBL" id="LAZR01009128">
    <property type="protein sequence ID" value="KKM74519.1"/>
    <property type="molecule type" value="Genomic_DNA"/>
</dbReference>
<feature type="region of interest" description="Disordered" evidence="1">
    <location>
        <begin position="1"/>
        <end position="31"/>
    </location>
</feature>
<feature type="compositionally biased region" description="Acidic residues" evidence="1">
    <location>
        <begin position="16"/>
        <end position="30"/>
    </location>
</feature>
<comment type="caution">
    <text evidence="2">The sequence shown here is derived from an EMBL/GenBank/DDBJ whole genome shotgun (WGS) entry which is preliminary data.</text>
</comment>
<sequence>MGLFKNKNRDVKKQEEPDEEPEEDSEEDEERNFFKEIKSLDEKQLLMLIASLLYSKEYGDEEWDTIIDEIIKEDD</sequence>
<organism evidence="2">
    <name type="scientific">marine sediment metagenome</name>
    <dbReference type="NCBI Taxonomy" id="412755"/>
    <lineage>
        <taxon>unclassified sequences</taxon>
        <taxon>metagenomes</taxon>
        <taxon>ecological metagenomes</taxon>
    </lineage>
</organism>
<protein>
    <submittedName>
        <fullName evidence="2">Uncharacterized protein</fullName>
    </submittedName>
</protein>
<evidence type="ECO:0000313" key="2">
    <source>
        <dbReference type="EMBL" id="KKM74519.1"/>
    </source>
</evidence>
<name>A0A0F9JXI4_9ZZZZ</name>
<gene>
    <name evidence="2" type="ORF">LCGC14_1399440</name>
</gene>
<evidence type="ECO:0000256" key="1">
    <source>
        <dbReference type="SAM" id="MobiDB-lite"/>
    </source>
</evidence>
<dbReference type="AlphaFoldDB" id="A0A0F9JXI4"/>
<reference evidence="2" key="1">
    <citation type="journal article" date="2015" name="Nature">
        <title>Complex archaea that bridge the gap between prokaryotes and eukaryotes.</title>
        <authorList>
            <person name="Spang A."/>
            <person name="Saw J.H."/>
            <person name="Jorgensen S.L."/>
            <person name="Zaremba-Niedzwiedzka K."/>
            <person name="Martijn J."/>
            <person name="Lind A.E."/>
            <person name="van Eijk R."/>
            <person name="Schleper C."/>
            <person name="Guy L."/>
            <person name="Ettema T.J."/>
        </authorList>
    </citation>
    <scope>NUCLEOTIDE SEQUENCE</scope>
</reference>